<keyword evidence="1" id="KW-0175">Coiled coil</keyword>
<evidence type="ECO:0000256" key="1">
    <source>
        <dbReference type="SAM" id="Coils"/>
    </source>
</evidence>
<proteinExistence type="predicted"/>
<evidence type="ECO:0000313" key="2">
    <source>
        <dbReference type="EMBL" id="TGO84624.1"/>
    </source>
</evidence>
<protein>
    <submittedName>
        <fullName evidence="2">Uncharacterized protein</fullName>
    </submittedName>
</protein>
<dbReference type="AlphaFoldDB" id="A0A4Z1KM03"/>
<evidence type="ECO:0000313" key="3">
    <source>
        <dbReference type="Proteomes" id="UP000297280"/>
    </source>
</evidence>
<comment type="caution">
    <text evidence="2">The sequence shown here is derived from an EMBL/GenBank/DDBJ whole genome shotgun (WGS) entry which is preliminary data.</text>
</comment>
<keyword evidence="3" id="KW-1185">Reference proteome</keyword>
<dbReference type="EMBL" id="PQXO01000483">
    <property type="protein sequence ID" value="TGO84624.1"/>
    <property type="molecule type" value="Genomic_DNA"/>
</dbReference>
<reference evidence="2 3" key="1">
    <citation type="submission" date="2017-12" db="EMBL/GenBank/DDBJ databases">
        <title>Comparative genomics of Botrytis spp.</title>
        <authorList>
            <person name="Valero-Jimenez C.A."/>
            <person name="Tapia P."/>
            <person name="Veloso J."/>
            <person name="Silva-Moreno E."/>
            <person name="Staats M."/>
            <person name="Valdes J.H."/>
            <person name="Van Kan J.A.L."/>
        </authorList>
    </citation>
    <scope>NUCLEOTIDE SEQUENCE [LARGE SCALE GENOMIC DNA]</scope>
    <source>
        <strain evidence="2 3">MUCL3349</strain>
    </source>
</reference>
<organism evidence="2 3">
    <name type="scientific">Botrytis porri</name>
    <dbReference type="NCBI Taxonomy" id="87229"/>
    <lineage>
        <taxon>Eukaryota</taxon>
        <taxon>Fungi</taxon>
        <taxon>Dikarya</taxon>
        <taxon>Ascomycota</taxon>
        <taxon>Pezizomycotina</taxon>
        <taxon>Leotiomycetes</taxon>
        <taxon>Helotiales</taxon>
        <taxon>Sclerotiniaceae</taxon>
        <taxon>Botrytis</taxon>
    </lineage>
</organism>
<feature type="coiled-coil region" evidence="1">
    <location>
        <begin position="88"/>
        <end position="115"/>
    </location>
</feature>
<dbReference type="Proteomes" id="UP000297280">
    <property type="component" value="Unassembled WGS sequence"/>
</dbReference>
<gene>
    <name evidence="2" type="ORF">BPOR_0484g00050</name>
</gene>
<name>A0A4Z1KM03_9HELO</name>
<sequence>MTGSGGGHVIFVDCVMDFLKTAEDTVTFQNTHDLTQLATGNNLLKQQVNSLFQEKEQARSQNQAFSCEKLQHDISICSYQRKSCEAAAEKALEDLDITNNLLQAQNDELRKLEHKYNTVVMDRESQGQNYQNLSESFKHKRNRISPMRRVHPVRQNPTLQNAETYLYNLFGFGLDQFQLENAGMELGLRNFESMLNQNHPGQHAEIAEWRTATMKSAKILHPVHPSHLPGPCIHVARELMWLLDPLLKHSQNETDQLASRWQALCMRALKLTIKLRSYQDVYRCEVPLPRDMLKGDEIEMESEIYKEDCKKYAESNGWTIAYALSCALVRYSAEEPERKVVLLQPWG</sequence>
<accession>A0A4Z1KM03</accession>